<protein>
    <recommendedName>
        <fullName evidence="4">EfeO-type cupredoxin-like domain-containing protein</fullName>
    </recommendedName>
</protein>
<evidence type="ECO:0000313" key="2">
    <source>
        <dbReference type="EMBL" id="OGI76161.1"/>
    </source>
</evidence>
<sequence length="123" mass="13009">MNKAVSIIITLGLVVFIGIIFTGGTNRAQSVEIKNGLQYITINAKGGYSPQITEARAGLPTKLILKTNGTFDCSASLVIRSIGFQEILPQTGETEIDLGIPKAGVPILGVCGMGMYSFKVNFS</sequence>
<dbReference type="EMBL" id="MFUG01000008">
    <property type="protein sequence ID" value="OGI76161.1"/>
    <property type="molecule type" value="Genomic_DNA"/>
</dbReference>
<keyword evidence="1" id="KW-1133">Transmembrane helix</keyword>
<dbReference type="InterPro" id="IPR008972">
    <property type="entry name" value="Cupredoxin"/>
</dbReference>
<dbReference type="Proteomes" id="UP000179275">
    <property type="component" value="Unassembled WGS sequence"/>
</dbReference>
<accession>A0A1F6W2N9</accession>
<reference evidence="2 3" key="1">
    <citation type="journal article" date="2016" name="Nat. Commun.">
        <title>Thousands of microbial genomes shed light on interconnected biogeochemical processes in an aquifer system.</title>
        <authorList>
            <person name="Anantharaman K."/>
            <person name="Brown C.T."/>
            <person name="Hug L.A."/>
            <person name="Sharon I."/>
            <person name="Castelle C.J."/>
            <person name="Probst A.J."/>
            <person name="Thomas B.C."/>
            <person name="Singh A."/>
            <person name="Wilkins M.J."/>
            <person name="Karaoz U."/>
            <person name="Brodie E.L."/>
            <person name="Williams K.H."/>
            <person name="Hubbard S.S."/>
            <person name="Banfield J.F."/>
        </authorList>
    </citation>
    <scope>NUCLEOTIDE SEQUENCE [LARGE SCALE GENOMIC DNA]</scope>
</reference>
<comment type="caution">
    <text evidence="2">The sequence shown here is derived from an EMBL/GenBank/DDBJ whole genome shotgun (WGS) entry which is preliminary data.</text>
</comment>
<name>A0A1F6W2N9_9BACT</name>
<dbReference type="STRING" id="1801756.A3C67_02020"/>
<proteinExistence type="predicted"/>
<dbReference type="AlphaFoldDB" id="A0A1F6W2N9"/>
<feature type="transmembrane region" description="Helical" evidence="1">
    <location>
        <begin position="6"/>
        <end position="24"/>
    </location>
</feature>
<evidence type="ECO:0008006" key="4">
    <source>
        <dbReference type="Google" id="ProtNLM"/>
    </source>
</evidence>
<keyword evidence="1" id="KW-0812">Transmembrane</keyword>
<organism evidence="2 3">
    <name type="scientific">Candidatus Nomurabacteria bacterium RIFCSPHIGHO2_02_FULL_42_19</name>
    <dbReference type="NCBI Taxonomy" id="1801756"/>
    <lineage>
        <taxon>Bacteria</taxon>
        <taxon>Candidatus Nomuraibacteriota</taxon>
    </lineage>
</organism>
<keyword evidence="1" id="KW-0472">Membrane</keyword>
<evidence type="ECO:0000256" key="1">
    <source>
        <dbReference type="SAM" id="Phobius"/>
    </source>
</evidence>
<evidence type="ECO:0000313" key="3">
    <source>
        <dbReference type="Proteomes" id="UP000179275"/>
    </source>
</evidence>
<dbReference type="Gene3D" id="2.60.40.420">
    <property type="entry name" value="Cupredoxins - blue copper proteins"/>
    <property type="match status" value="1"/>
</dbReference>
<gene>
    <name evidence="2" type="ORF">A3C67_02020</name>
</gene>